<accession>V6J0N6</accession>
<keyword evidence="2" id="KW-1185">Reference proteome</keyword>
<dbReference type="SUPFAM" id="SSF82784">
    <property type="entry name" value="OsmC-like"/>
    <property type="match status" value="1"/>
</dbReference>
<dbReference type="eggNOG" id="COG1765">
    <property type="taxonomic scope" value="Bacteria"/>
</dbReference>
<dbReference type="PATRIC" id="fig|1395513.3.peg.1274"/>
<dbReference type="PANTHER" id="PTHR34352:SF1">
    <property type="entry name" value="PROTEIN YHFA"/>
    <property type="match status" value="1"/>
</dbReference>
<dbReference type="InterPro" id="IPR036102">
    <property type="entry name" value="OsmC/Ohrsf"/>
</dbReference>
<dbReference type="Pfam" id="PF02566">
    <property type="entry name" value="OsmC"/>
    <property type="match status" value="1"/>
</dbReference>
<protein>
    <submittedName>
        <fullName evidence="1">Peroxiredoxin</fullName>
    </submittedName>
</protein>
<dbReference type="STRING" id="1395513.P343_06230"/>
<dbReference type="Proteomes" id="UP000018296">
    <property type="component" value="Unassembled WGS sequence"/>
</dbReference>
<gene>
    <name evidence="1" type="ORF">P343_06230</name>
</gene>
<sequence length="132" mass="14730">MKLIERSGHVELVHKNGNWILLRDLGFSPVQTVVAATAACSAYVYEGILKKQNIRFRLISIDTEYEINENLETHPISLIHVHFVLNVDEADQEKAIKDLRLIAKNCPVAQSLNPSIEISETVSFSDGEVGSD</sequence>
<name>V6J0N6_9BACL</name>
<dbReference type="InterPro" id="IPR015946">
    <property type="entry name" value="KH_dom-like_a/b"/>
</dbReference>
<dbReference type="RefSeq" id="WP_023509537.1">
    <property type="nucleotide sequence ID" value="NZ_AWTC01000004.1"/>
</dbReference>
<reference evidence="1 2" key="1">
    <citation type="journal article" date="2013" name="Genome Announc.">
        <title>Genome Sequence of Sporolactobacillus laevolacticus DSM442, an Efficient Polymer-Grade D-Lactate Producer from Agricultural Waste Cottonseed as a Nitrogen Source.</title>
        <authorList>
            <person name="Wang H."/>
            <person name="Wang L."/>
            <person name="Ju J."/>
            <person name="Yu B."/>
            <person name="Ma Y."/>
        </authorList>
    </citation>
    <scope>NUCLEOTIDE SEQUENCE [LARGE SCALE GENOMIC DNA]</scope>
    <source>
        <strain evidence="1 2">DSM 442</strain>
    </source>
</reference>
<dbReference type="AlphaFoldDB" id="V6J0N6"/>
<dbReference type="Gene3D" id="3.30.300.20">
    <property type="match status" value="1"/>
</dbReference>
<dbReference type="InterPro" id="IPR003718">
    <property type="entry name" value="OsmC/Ohr_fam"/>
</dbReference>
<dbReference type="PANTHER" id="PTHR34352">
    <property type="entry name" value="PROTEIN YHFA"/>
    <property type="match status" value="1"/>
</dbReference>
<evidence type="ECO:0000313" key="1">
    <source>
        <dbReference type="EMBL" id="EST12706.1"/>
    </source>
</evidence>
<comment type="caution">
    <text evidence="1">The sequence shown here is derived from an EMBL/GenBank/DDBJ whole genome shotgun (WGS) entry which is preliminary data.</text>
</comment>
<organism evidence="1 2">
    <name type="scientific">Sporolactobacillus laevolacticus DSM 442</name>
    <dbReference type="NCBI Taxonomy" id="1395513"/>
    <lineage>
        <taxon>Bacteria</taxon>
        <taxon>Bacillati</taxon>
        <taxon>Bacillota</taxon>
        <taxon>Bacilli</taxon>
        <taxon>Bacillales</taxon>
        <taxon>Sporolactobacillaceae</taxon>
        <taxon>Sporolactobacillus</taxon>
    </lineage>
</organism>
<proteinExistence type="predicted"/>
<evidence type="ECO:0000313" key="2">
    <source>
        <dbReference type="Proteomes" id="UP000018296"/>
    </source>
</evidence>
<dbReference type="EMBL" id="AWTC01000004">
    <property type="protein sequence ID" value="EST12706.1"/>
    <property type="molecule type" value="Genomic_DNA"/>
</dbReference>